<organism evidence="2 3">
    <name type="scientific">Acidiphilium iwatense</name>
    <dbReference type="NCBI Taxonomy" id="768198"/>
    <lineage>
        <taxon>Bacteria</taxon>
        <taxon>Pseudomonadati</taxon>
        <taxon>Pseudomonadota</taxon>
        <taxon>Alphaproteobacteria</taxon>
        <taxon>Acetobacterales</taxon>
        <taxon>Acidocellaceae</taxon>
        <taxon>Acidiphilium</taxon>
    </lineage>
</organism>
<reference evidence="2 3" key="1">
    <citation type="submission" date="2022-01" db="EMBL/GenBank/DDBJ databases">
        <authorList>
            <person name="Won M."/>
            <person name="Kim S.-J."/>
            <person name="Kwon S.-W."/>
        </authorList>
    </citation>
    <scope>NUCLEOTIDE SEQUENCE [LARGE SCALE GENOMIC DNA]</scope>
    <source>
        <strain evidence="2 3">KCTC 23505</strain>
    </source>
</reference>
<name>A0ABS9DWK1_9PROT</name>
<keyword evidence="3" id="KW-1185">Reference proteome</keyword>
<dbReference type="EMBL" id="JAKGBZ010000006">
    <property type="protein sequence ID" value="MCF3946061.1"/>
    <property type="molecule type" value="Genomic_DNA"/>
</dbReference>
<feature type="domain" description="MobA/VirD2-like nuclease" evidence="1">
    <location>
        <begin position="24"/>
        <end position="134"/>
    </location>
</feature>
<evidence type="ECO:0000259" key="1">
    <source>
        <dbReference type="Pfam" id="PF03432"/>
    </source>
</evidence>
<gene>
    <name evidence="2" type="ORF">L2A60_05100</name>
</gene>
<dbReference type="Pfam" id="PF03432">
    <property type="entry name" value="Relaxase"/>
    <property type="match status" value="1"/>
</dbReference>
<dbReference type="Proteomes" id="UP001521209">
    <property type="component" value="Unassembled WGS sequence"/>
</dbReference>
<proteinExistence type="predicted"/>
<accession>A0ABS9DWK1</accession>
<dbReference type="RefSeq" id="WP_235703286.1">
    <property type="nucleotide sequence ID" value="NZ_JAKGBZ010000006.1"/>
</dbReference>
<evidence type="ECO:0000313" key="3">
    <source>
        <dbReference type="Proteomes" id="UP001521209"/>
    </source>
</evidence>
<sequence length="184" mass="20984">MIQGGTLGRGGEALALHLLRTDENEEVEVLPARGVAALSFRPQLREMVARTAHGRTERPIHHLHVDPETEWTEAQYVRHLELYEAEFCLSGQPRLAVFHRKHERGHRHYVWTIVRRDGSTIRMAHDYARREKYRASWNSNSASGTSLVSITAPSPLPCGERGVTMWSPAWRRRGCSMSSDRLPP</sequence>
<comment type="caution">
    <text evidence="2">The sequence shown here is derived from an EMBL/GenBank/DDBJ whole genome shotgun (WGS) entry which is preliminary data.</text>
</comment>
<evidence type="ECO:0000313" key="2">
    <source>
        <dbReference type="EMBL" id="MCF3946061.1"/>
    </source>
</evidence>
<protein>
    <recommendedName>
        <fullName evidence="1">MobA/VirD2-like nuclease domain-containing protein</fullName>
    </recommendedName>
</protein>
<dbReference type="InterPro" id="IPR005094">
    <property type="entry name" value="Endonuclease_MobA/VirD2"/>
</dbReference>